<feature type="domain" description="HTH luxR-type" evidence="4">
    <location>
        <begin position="184"/>
        <end position="249"/>
    </location>
</feature>
<evidence type="ECO:0000256" key="2">
    <source>
        <dbReference type="ARBA" id="ARBA00023125"/>
    </source>
</evidence>
<dbReference type="PANTHER" id="PTHR44688:SF16">
    <property type="entry name" value="DNA-BINDING TRANSCRIPTIONAL ACTIVATOR DEVR_DOSR"/>
    <property type="match status" value="1"/>
</dbReference>
<dbReference type="InterPro" id="IPR016032">
    <property type="entry name" value="Sig_transdc_resp-reg_C-effctor"/>
</dbReference>
<dbReference type="Gene3D" id="3.30.450.20">
    <property type="entry name" value="PAS domain"/>
    <property type="match status" value="1"/>
</dbReference>
<dbReference type="OrthoDB" id="965844at2"/>
<keyword evidence="1" id="KW-0805">Transcription regulation</keyword>
<dbReference type="InterPro" id="IPR036388">
    <property type="entry name" value="WH-like_DNA-bd_sf"/>
</dbReference>
<dbReference type="Proteomes" id="UP000240912">
    <property type="component" value="Unassembled WGS sequence"/>
</dbReference>
<evidence type="ECO:0000313" key="5">
    <source>
        <dbReference type="EMBL" id="PST83943.1"/>
    </source>
</evidence>
<organism evidence="5 6">
    <name type="scientific">Pedobacter yulinensis</name>
    <dbReference type="NCBI Taxonomy" id="2126353"/>
    <lineage>
        <taxon>Bacteria</taxon>
        <taxon>Pseudomonadati</taxon>
        <taxon>Bacteroidota</taxon>
        <taxon>Sphingobacteriia</taxon>
        <taxon>Sphingobacteriales</taxon>
        <taxon>Sphingobacteriaceae</taxon>
        <taxon>Pedobacter</taxon>
    </lineage>
</organism>
<dbReference type="GO" id="GO:0006355">
    <property type="term" value="P:regulation of DNA-templated transcription"/>
    <property type="evidence" value="ECO:0007669"/>
    <property type="project" value="InterPro"/>
</dbReference>
<dbReference type="SMART" id="SM00421">
    <property type="entry name" value="HTH_LUXR"/>
    <property type="match status" value="1"/>
</dbReference>
<evidence type="ECO:0000256" key="3">
    <source>
        <dbReference type="ARBA" id="ARBA00023163"/>
    </source>
</evidence>
<dbReference type="Gene3D" id="1.10.10.10">
    <property type="entry name" value="Winged helix-like DNA-binding domain superfamily/Winged helix DNA-binding domain"/>
    <property type="match status" value="1"/>
</dbReference>
<dbReference type="InterPro" id="IPR000792">
    <property type="entry name" value="Tscrpt_reg_LuxR_C"/>
</dbReference>
<dbReference type="EMBL" id="PYLS01000004">
    <property type="protein sequence ID" value="PST83943.1"/>
    <property type="molecule type" value="Genomic_DNA"/>
</dbReference>
<keyword evidence="2" id="KW-0238">DNA-binding</keyword>
<protein>
    <submittedName>
        <fullName evidence="5">Helix-turn-helix transcriptional regulator</fullName>
    </submittedName>
</protein>
<dbReference type="CDD" id="cd06170">
    <property type="entry name" value="LuxR_C_like"/>
    <property type="match status" value="1"/>
</dbReference>
<evidence type="ECO:0000313" key="6">
    <source>
        <dbReference type="Proteomes" id="UP000240912"/>
    </source>
</evidence>
<dbReference type="SUPFAM" id="SSF46894">
    <property type="entry name" value="C-terminal effector domain of the bipartite response regulators"/>
    <property type="match status" value="1"/>
</dbReference>
<name>A0A2T3HNH0_9SPHI</name>
<evidence type="ECO:0000259" key="4">
    <source>
        <dbReference type="PROSITE" id="PS50043"/>
    </source>
</evidence>
<comment type="caution">
    <text evidence="5">The sequence shown here is derived from an EMBL/GenBank/DDBJ whole genome shotgun (WGS) entry which is preliminary data.</text>
</comment>
<evidence type="ECO:0000256" key="1">
    <source>
        <dbReference type="ARBA" id="ARBA00023015"/>
    </source>
</evidence>
<sequence>MNDIAVILGNQLLSQDFEQAGGGTKLEQAKHLASLYASADQAIVVLSDLVFNKSYVYYGSAAAALGLQGQLSGAQIDSIWEEEVFARIHPDDLQAKHMQELRFFHFLKGISPAERSDYHVVRKLRMYNAMNRYVPVLHRMYYLLDLRNDHTEMALCLYGFDHFPSDHFEGRIVNARTGEAVPAGDGRANMLSRREQEVLSLIDSGKASKEIAGTLCISLNTVNRHRQNILEKLRVSNSIEACRVARSFNWIG</sequence>
<dbReference type="Pfam" id="PF00196">
    <property type="entry name" value="GerE"/>
    <property type="match status" value="1"/>
</dbReference>
<dbReference type="PRINTS" id="PR00038">
    <property type="entry name" value="HTHLUXR"/>
</dbReference>
<dbReference type="RefSeq" id="WP_107214663.1">
    <property type="nucleotide sequence ID" value="NZ_KZ686268.1"/>
</dbReference>
<accession>A0A2T3HNH0</accession>
<dbReference type="PANTHER" id="PTHR44688">
    <property type="entry name" value="DNA-BINDING TRANSCRIPTIONAL ACTIVATOR DEVR_DOSR"/>
    <property type="match status" value="1"/>
</dbReference>
<dbReference type="PROSITE" id="PS00622">
    <property type="entry name" value="HTH_LUXR_1"/>
    <property type="match status" value="1"/>
</dbReference>
<reference evidence="5 6" key="1">
    <citation type="submission" date="2018-03" db="EMBL/GenBank/DDBJ databases">
        <authorList>
            <person name="Keele B.F."/>
        </authorList>
    </citation>
    <scope>NUCLEOTIDE SEQUENCE [LARGE SCALE GENOMIC DNA]</scope>
    <source>
        <strain evidence="5 6">YL28-9</strain>
    </source>
</reference>
<keyword evidence="3" id="KW-0804">Transcription</keyword>
<dbReference type="PROSITE" id="PS50043">
    <property type="entry name" value="HTH_LUXR_2"/>
    <property type="match status" value="1"/>
</dbReference>
<dbReference type="GO" id="GO:0003677">
    <property type="term" value="F:DNA binding"/>
    <property type="evidence" value="ECO:0007669"/>
    <property type="project" value="UniProtKB-KW"/>
</dbReference>
<dbReference type="AlphaFoldDB" id="A0A2T3HNH0"/>
<keyword evidence="6" id="KW-1185">Reference proteome</keyword>
<proteinExistence type="predicted"/>
<gene>
    <name evidence="5" type="ORF">C7T94_04150</name>
</gene>